<evidence type="ECO:0000313" key="2">
    <source>
        <dbReference type="Proteomes" id="UP000585614"/>
    </source>
</evidence>
<keyword evidence="1" id="KW-0808">Transferase</keyword>
<sequence length="161" mass="18638">MNLSSEPPRKAGALSDALLLTSLTGQRGWCRPPQRRGRWCSCLASCRGAVKTKIQVKMEKLSSTTKGIYELENYHYGEENERPPLFHTWPTAHFYEVSRQLSNMYEKELRLKYRIAEELAHTTDHDLTLSYLSLWLHQPYVESDSKLLLESMLLETGHRAL</sequence>
<name>A0A7J7XNA0_RHIFE</name>
<dbReference type="GO" id="GO:0016301">
    <property type="term" value="F:kinase activity"/>
    <property type="evidence" value="ECO:0007669"/>
    <property type="project" value="UniProtKB-KW"/>
</dbReference>
<proteinExistence type="predicted"/>
<dbReference type="AlphaFoldDB" id="A0A7J7XNA0"/>
<protein>
    <submittedName>
        <fullName evidence="1">Cyclin dependent kinase 2 interacting protein</fullName>
    </submittedName>
</protein>
<comment type="caution">
    <text evidence="1">The sequence shown here is derived from an EMBL/GenBank/DDBJ whole genome shotgun (WGS) entry which is preliminary data.</text>
</comment>
<gene>
    <name evidence="1" type="ORF">mRhiFer1_002901</name>
</gene>
<dbReference type="PANTHER" id="PTHR15827:SF2">
    <property type="entry name" value="CYCLIN-DEPENDENT KINASE 2-INTERACTING PROTEIN"/>
    <property type="match status" value="1"/>
</dbReference>
<reference evidence="1 2" key="1">
    <citation type="journal article" date="2020" name="Nature">
        <title>Six reference-quality genomes reveal evolution of bat adaptations.</title>
        <authorList>
            <person name="Jebb D."/>
            <person name="Huang Z."/>
            <person name="Pippel M."/>
            <person name="Hughes G.M."/>
            <person name="Lavrichenko K."/>
            <person name="Devanna P."/>
            <person name="Winkler S."/>
            <person name="Jermiin L.S."/>
            <person name="Skirmuntt E.C."/>
            <person name="Katzourakis A."/>
            <person name="Burkitt-Gray L."/>
            <person name="Ray D.A."/>
            <person name="Sullivan K.A.M."/>
            <person name="Roscito J.G."/>
            <person name="Kirilenko B.M."/>
            <person name="Davalos L.M."/>
            <person name="Corthals A.P."/>
            <person name="Power M.L."/>
            <person name="Jones G."/>
            <person name="Ransome R.D."/>
            <person name="Dechmann D.K.N."/>
            <person name="Locatelli A.G."/>
            <person name="Puechmaille S.J."/>
            <person name="Fedrigo O."/>
            <person name="Jarvis E.D."/>
            <person name="Hiller M."/>
            <person name="Vernes S.C."/>
            <person name="Myers E.W."/>
            <person name="Teeling E.C."/>
        </authorList>
    </citation>
    <scope>NUCLEOTIDE SEQUENCE [LARGE SCALE GENOMIC DNA]</scope>
    <source>
        <strain evidence="1">MRhiFer1</strain>
        <tissue evidence="1">Lung</tissue>
    </source>
</reference>
<dbReference type="PANTHER" id="PTHR15827">
    <property type="entry name" value="CYCLIN-DEPENDENT KINASE 2-INTERACTING PROTEIN"/>
    <property type="match status" value="1"/>
</dbReference>
<keyword evidence="1" id="KW-0418">Kinase</keyword>
<dbReference type="EMBL" id="JACAGC010000008">
    <property type="protein sequence ID" value="KAF6350998.1"/>
    <property type="molecule type" value="Genomic_DNA"/>
</dbReference>
<evidence type="ECO:0000313" key="1">
    <source>
        <dbReference type="EMBL" id="KAF6350998.1"/>
    </source>
</evidence>
<dbReference type="Proteomes" id="UP000585614">
    <property type="component" value="Unassembled WGS sequence"/>
</dbReference>
<accession>A0A7J7XNA0</accession>
<organism evidence="1 2">
    <name type="scientific">Rhinolophus ferrumequinum</name>
    <name type="common">Greater horseshoe bat</name>
    <dbReference type="NCBI Taxonomy" id="59479"/>
    <lineage>
        <taxon>Eukaryota</taxon>
        <taxon>Metazoa</taxon>
        <taxon>Chordata</taxon>
        <taxon>Craniata</taxon>
        <taxon>Vertebrata</taxon>
        <taxon>Euteleostomi</taxon>
        <taxon>Mammalia</taxon>
        <taxon>Eutheria</taxon>
        <taxon>Laurasiatheria</taxon>
        <taxon>Chiroptera</taxon>
        <taxon>Yinpterochiroptera</taxon>
        <taxon>Rhinolophoidea</taxon>
        <taxon>Rhinolophidae</taxon>
        <taxon>Rhinolophinae</taxon>
        <taxon>Rhinolophus</taxon>
    </lineage>
</organism>